<feature type="region of interest" description="Disordered" evidence="1">
    <location>
        <begin position="182"/>
        <end position="216"/>
    </location>
</feature>
<feature type="compositionally biased region" description="Basic residues" evidence="1">
    <location>
        <begin position="444"/>
        <end position="454"/>
    </location>
</feature>
<dbReference type="Proteomes" id="UP000076584">
    <property type="component" value="Unassembled WGS sequence"/>
</dbReference>
<dbReference type="InterPro" id="IPR052800">
    <property type="entry name" value="DNA_Repair_Helicase_ZGRF1"/>
</dbReference>
<feature type="region of interest" description="Disordered" evidence="1">
    <location>
        <begin position="124"/>
        <end position="151"/>
    </location>
</feature>
<dbReference type="AlphaFoldDB" id="A0A162P6S7"/>
<dbReference type="InterPro" id="IPR018838">
    <property type="entry name" value="ZGRF1-like_N"/>
</dbReference>
<feature type="compositionally biased region" description="Low complexity" evidence="1">
    <location>
        <begin position="125"/>
        <end position="137"/>
    </location>
</feature>
<dbReference type="EMBL" id="LFIW01000377">
    <property type="protein sequence ID" value="KZL86757.1"/>
    <property type="molecule type" value="Genomic_DNA"/>
</dbReference>
<evidence type="ECO:0000313" key="3">
    <source>
        <dbReference type="EMBL" id="KZL86757.1"/>
    </source>
</evidence>
<evidence type="ECO:0000256" key="1">
    <source>
        <dbReference type="SAM" id="MobiDB-lite"/>
    </source>
</evidence>
<dbReference type="GO" id="GO:0006302">
    <property type="term" value="P:double-strand break repair"/>
    <property type="evidence" value="ECO:0007669"/>
    <property type="project" value="TreeGrafter"/>
</dbReference>
<evidence type="ECO:0000259" key="2">
    <source>
        <dbReference type="Pfam" id="PF10382"/>
    </source>
</evidence>
<protein>
    <recommendedName>
        <fullName evidence="2">5'-3' DNA helicase ZGRF1-like N-terminal domain-containing protein</fullName>
    </recommendedName>
</protein>
<feature type="compositionally biased region" description="Basic and acidic residues" evidence="1">
    <location>
        <begin position="646"/>
        <end position="657"/>
    </location>
</feature>
<name>A0A162P6S7_COLIC</name>
<feature type="domain" description="5'-3' DNA helicase ZGRF1-like N-terminal" evidence="2">
    <location>
        <begin position="28"/>
        <end position="109"/>
    </location>
</feature>
<evidence type="ECO:0000313" key="4">
    <source>
        <dbReference type="Proteomes" id="UP000076584"/>
    </source>
</evidence>
<feature type="compositionally biased region" description="Polar residues" evidence="1">
    <location>
        <begin position="631"/>
        <end position="644"/>
    </location>
</feature>
<dbReference type="STRING" id="1573173.A0A162P6S7"/>
<feature type="compositionally biased region" description="Basic and acidic residues" evidence="1">
    <location>
        <begin position="578"/>
        <end position="587"/>
    </location>
</feature>
<dbReference type="PANTHER" id="PTHR28535:SF1">
    <property type="entry name" value="PROTEIN ZGRF1"/>
    <property type="match status" value="1"/>
</dbReference>
<reference evidence="3 4" key="1">
    <citation type="submission" date="2015-06" db="EMBL/GenBank/DDBJ databases">
        <title>Survival trade-offs in plant roots during colonization by closely related pathogenic and mutualistic fungi.</title>
        <authorList>
            <person name="Hacquard S."/>
            <person name="Kracher B."/>
            <person name="Hiruma K."/>
            <person name="Weinman A."/>
            <person name="Muench P."/>
            <person name="Garrido Oter R."/>
            <person name="Ver Loren van Themaat E."/>
            <person name="Dallerey J.-F."/>
            <person name="Damm U."/>
            <person name="Henrissat B."/>
            <person name="Lespinet O."/>
            <person name="Thon M."/>
            <person name="Kemen E."/>
            <person name="McHardy A.C."/>
            <person name="Schulze-Lefert P."/>
            <person name="O'Connell R.J."/>
        </authorList>
    </citation>
    <scope>NUCLEOTIDE SEQUENCE [LARGE SCALE GENOMIC DNA]</scope>
    <source>
        <strain evidence="3 4">MAFF 238704</strain>
    </source>
</reference>
<feature type="compositionally biased region" description="Polar residues" evidence="1">
    <location>
        <begin position="482"/>
        <end position="501"/>
    </location>
</feature>
<feature type="region of interest" description="Disordered" evidence="1">
    <location>
        <begin position="233"/>
        <end position="264"/>
    </location>
</feature>
<gene>
    <name evidence="3" type="ORF">CI238_03254</name>
</gene>
<dbReference type="GO" id="GO:0005634">
    <property type="term" value="C:nucleus"/>
    <property type="evidence" value="ECO:0007669"/>
    <property type="project" value="TreeGrafter"/>
</dbReference>
<comment type="caution">
    <text evidence="3">The sequence shown here is derived from an EMBL/GenBank/DDBJ whole genome shotgun (WGS) entry which is preliminary data.</text>
</comment>
<dbReference type="GO" id="GO:0035861">
    <property type="term" value="C:site of double-strand break"/>
    <property type="evidence" value="ECO:0007669"/>
    <property type="project" value="TreeGrafter"/>
</dbReference>
<accession>A0A162P6S7</accession>
<dbReference type="PANTHER" id="PTHR28535">
    <property type="entry name" value="ZINC FINGER GRF-TYPE CONTAINING 1"/>
    <property type="match status" value="1"/>
</dbReference>
<organism evidence="3 4">
    <name type="scientific">Colletotrichum incanum</name>
    <name type="common">Soybean anthracnose fungus</name>
    <dbReference type="NCBI Taxonomy" id="1573173"/>
    <lineage>
        <taxon>Eukaryota</taxon>
        <taxon>Fungi</taxon>
        <taxon>Dikarya</taxon>
        <taxon>Ascomycota</taxon>
        <taxon>Pezizomycotina</taxon>
        <taxon>Sordariomycetes</taxon>
        <taxon>Hypocreomycetidae</taxon>
        <taxon>Glomerellales</taxon>
        <taxon>Glomerellaceae</taxon>
        <taxon>Colletotrichum</taxon>
        <taxon>Colletotrichum spaethianum species complex</taxon>
    </lineage>
</organism>
<keyword evidence="4" id="KW-1185">Reference proteome</keyword>
<feature type="region of interest" description="Disordered" evidence="1">
    <location>
        <begin position="269"/>
        <end position="288"/>
    </location>
</feature>
<feature type="compositionally biased region" description="Basic and acidic residues" evidence="1">
    <location>
        <begin position="369"/>
        <end position="378"/>
    </location>
</feature>
<feature type="region of interest" description="Disordered" evidence="1">
    <location>
        <begin position="300"/>
        <end position="393"/>
    </location>
</feature>
<dbReference type="Pfam" id="PF10382">
    <property type="entry name" value="ZGRF1-like_N"/>
    <property type="match status" value="1"/>
</dbReference>
<proteinExistence type="predicted"/>
<sequence length="749" mass="82161">MPLTSHNSSKNDNDSSQPAFGLPIAAPVLEYICLFTHDLKRKQKRWQDGRLKFHTFNKRIMVYDERGNFIGDVHWREDFDFGEGEEFNLERGAVIVQVAECVGSKDQDLTELLDKRAREVEQRYARSSAAAANSPRPTVRPSVMSQNHPQAQFRQRHLTDVFNTPRGPQGRAVIPTTSPYEERIAAQQSSSPQDENQRPAKRRKRDVSPPSKSGYAQNLFGATLSLSSWSASAPVRHQPGLTPRNASPIPETAPNSVVPSRIANPSWPRPFAAVDLTDDGSGPENNHKPLIAIERGECISNPTEAPPKKTTLAPNPFKAPGVNASRSKATQREGEIPTETEETPEVSGQQPGVCIDNPRSISAKRSTRKSQDTKRESIPRQPGAQPSNGILHESAYHRIFATRELPEPRSVVIKDVGSSVSQPATEEPLVRVAVDMGPEEPKTKLRIKASKKRGLLMVTKASTRVSTRRTDSPETEIEAPSAEQQLRTGDTSPNVGQTARSVSPVDMLSRSVNSGLKRDTSCCKSTRVHNDNEIKSRSNPVVEATAQPKPEPIDSEDSQPSDEPVQSRVKLQERKRKPSCEPHREVEAMSTQPGPRLASLGRRSVKSKEIIGSFNQRQYGAAAPRKEPFMSPNNGSEDNSSIKNPDSVKEAETRPERATCLTNPATRGCKAAKKSDAAGSVPQPVLTAIPDLAVGRIDERGGSRQEAKSDSRNVEVMDESAQRLFGFSRASGGPWSKEAYDLLGCTRPG</sequence>
<feature type="region of interest" description="Disordered" evidence="1">
    <location>
        <begin position="431"/>
        <end position="662"/>
    </location>
</feature>